<reference evidence="5 6" key="1">
    <citation type="submission" date="2020-03" db="EMBL/GenBank/DDBJ databases">
        <title>A novel species.</title>
        <authorList>
            <person name="Gao J."/>
        </authorList>
    </citation>
    <scope>NUCLEOTIDE SEQUENCE [LARGE SCALE GENOMIC DNA]</scope>
    <source>
        <strain evidence="5 6">QMT-12</strain>
    </source>
</reference>
<evidence type="ECO:0000256" key="1">
    <source>
        <dbReference type="ARBA" id="ARBA00022741"/>
    </source>
</evidence>
<evidence type="ECO:0000256" key="2">
    <source>
        <dbReference type="ARBA" id="ARBA00022840"/>
    </source>
</evidence>
<dbReference type="InterPro" id="IPR016032">
    <property type="entry name" value="Sig_transdc_resp-reg_C-effctor"/>
</dbReference>
<dbReference type="SUPFAM" id="SSF46894">
    <property type="entry name" value="C-terminal effector domain of the bipartite response regulators"/>
    <property type="match status" value="1"/>
</dbReference>
<protein>
    <submittedName>
        <fullName evidence="5">AAA family ATPase</fullName>
    </submittedName>
</protein>
<dbReference type="GO" id="GO:0006355">
    <property type="term" value="P:regulation of DNA-templated transcription"/>
    <property type="evidence" value="ECO:0007669"/>
    <property type="project" value="InterPro"/>
</dbReference>
<name>A0A6G9GUK1_9ACTN</name>
<dbReference type="Gene3D" id="3.40.50.300">
    <property type="entry name" value="P-loop containing nucleotide triphosphate hydrolases"/>
    <property type="match status" value="1"/>
</dbReference>
<organism evidence="5 6">
    <name type="scientific">Streptomyces liangshanensis</name>
    <dbReference type="NCBI Taxonomy" id="2717324"/>
    <lineage>
        <taxon>Bacteria</taxon>
        <taxon>Bacillati</taxon>
        <taxon>Actinomycetota</taxon>
        <taxon>Actinomycetes</taxon>
        <taxon>Kitasatosporales</taxon>
        <taxon>Streptomycetaceae</taxon>
        <taxon>Streptomyces</taxon>
    </lineage>
</organism>
<dbReference type="Gene3D" id="1.10.10.10">
    <property type="entry name" value="Winged helix-like DNA-binding domain superfamily/Winged helix DNA-binding domain"/>
    <property type="match status" value="1"/>
</dbReference>
<keyword evidence="2" id="KW-0067">ATP-binding</keyword>
<dbReference type="InterPro" id="IPR011990">
    <property type="entry name" value="TPR-like_helical_dom_sf"/>
</dbReference>
<dbReference type="GO" id="GO:0003677">
    <property type="term" value="F:DNA binding"/>
    <property type="evidence" value="ECO:0007669"/>
    <property type="project" value="InterPro"/>
</dbReference>
<dbReference type="KEGG" id="slia:HA039_05875"/>
<dbReference type="Proteomes" id="UP000501179">
    <property type="component" value="Chromosome"/>
</dbReference>
<feature type="domain" description="HTH luxR-type" evidence="4">
    <location>
        <begin position="939"/>
        <end position="1004"/>
    </location>
</feature>
<dbReference type="SUPFAM" id="SSF52540">
    <property type="entry name" value="P-loop containing nucleoside triphosphate hydrolases"/>
    <property type="match status" value="1"/>
</dbReference>
<dbReference type="Gene3D" id="1.25.40.10">
    <property type="entry name" value="Tetratricopeptide repeat domain"/>
    <property type="match status" value="1"/>
</dbReference>
<dbReference type="CDD" id="cd06170">
    <property type="entry name" value="LuxR_C_like"/>
    <property type="match status" value="1"/>
</dbReference>
<gene>
    <name evidence="5" type="ORF">HA039_05875</name>
</gene>
<dbReference type="InterPro" id="IPR027417">
    <property type="entry name" value="P-loop_NTPase"/>
</dbReference>
<evidence type="ECO:0000313" key="5">
    <source>
        <dbReference type="EMBL" id="QIQ01880.1"/>
    </source>
</evidence>
<dbReference type="InterPro" id="IPR041664">
    <property type="entry name" value="AAA_16"/>
</dbReference>
<dbReference type="GO" id="GO:0005524">
    <property type="term" value="F:ATP binding"/>
    <property type="evidence" value="ECO:0007669"/>
    <property type="project" value="UniProtKB-KW"/>
</dbReference>
<dbReference type="Pfam" id="PF13191">
    <property type="entry name" value="AAA_16"/>
    <property type="match status" value="1"/>
</dbReference>
<feature type="compositionally biased region" description="Low complexity" evidence="3">
    <location>
        <begin position="924"/>
        <end position="938"/>
    </location>
</feature>
<keyword evidence="6" id="KW-1185">Reference proteome</keyword>
<feature type="region of interest" description="Disordered" evidence="3">
    <location>
        <begin position="915"/>
        <end position="938"/>
    </location>
</feature>
<dbReference type="PANTHER" id="PTHR16305">
    <property type="entry name" value="TESTICULAR SOLUBLE ADENYLYL CYCLASE"/>
    <property type="match status" value="1"/>
</dbReference>
<evidence type="ECO:0000256" key="3">
    <source>
        <dbReference type="SAM" id="MobiDB-lite"/>
    </source>
</evidence>
<dbReference type="PROSITE" id="PS50043">
    <property type="entry name" value="HTH_LUXR_2"/>
    <property type="match status" value="1"/>
</dbReference>
<dbReference type="Pfam" id="PF00196">
    <property type="entry name" value="GerE"/>
    <property type="match status" value="1"/>
</dbReference>
<keyword evidence="1" id="KW-0547">Nucleotide-binding</keyword>
<dbReference type="GO" id="GO:0004016">
    <property type="term" value="F:adenylate cyclase activity"/>
    <property type="evidence" value="ECO:0007669"/>
    <property type="project" value="TreeGrafter"/>
</dbReference>
<dbReference type="AlphaFoldDB" id="A0A6G9GUK1"/>
<dbReference type="GO" id="GO:0005737">
    <property type="term" value="C:cytoplasm"/>
    <property type="evidence" value="ECO:0007669"/>
    <property type="project" value="TreeGrafter"/>
</dbReference>
<dbReference type="PRINTS" id="PR00038">
    <property type="entry name" value="HTHLUXR"/>
</dbReference>
<evidence type="ECO:0000313" key="6">
    <source>
        <dbReference type="Proteomes" id="UP000501179"/>
    </source>
</evidence>
<accession>A0A6G9GUK1</accession>
<evidence type="ECO:0000259" key="4">
    <source>
        <dbReference type="PROSITE" id="PS50043"/>
    </source>
</evidence>
<dbReference type="InterPro" id="IPR000792">
    <property type="entry name" value="Tscrpt_reg_LuxR_C"/>
</dbReference>
<proteinExistence type="predicted"/>
<dbReference type="SUPFAM" id="SSF48452">
    <property type="entry name" value="TPR-like"/>
    <property type="match status" value="1"/>
</dbReference>
<sequence length="1012" mass="110365">MLDGMTSAPVSSRFVGRGDALSALAAALRRSDQGVPQKVLISGEAGVGKTRLVEEFAETARIQGAWVAVGECIEIEAGGLPLQAFTTLLRSLLSRSTEEVAPFLEGFEEELSGILPEWGRSSLITDPGEGQGRLFALMGQLLERLAAERTVIVVLEDLHWADASTRSMLTYLFRTLRQGRLLLVATYRSDDLHRRHPLRPFLAESDRLRSVVRIDVPRFTRDEVREQVREIISADPEPSEIDRIFARSDGNAFFVEELVRAFDVNSRADLSDSLRGLLLARILSLPENVQKVVGTVAEGGAHVEYDLLRRVSPLPEYDLIEALRVAVDAQILWPTRDGDGYRFRHSLVREAADQELLPGERARLNRLYAEAVSADPSLVPAEERTARLATYWYVARDAKNALVVTLEAAVEARRRYAYAEQSQLLERAMELREIVPPDALPTRDHPGHPDYPDQLDLMADAAVSTRLSGDRQRALSIAKQGTSTAEARADTQRAAWFWIQRSELVQELGMGTGRQELDQAHELVRRSPPSVFHAEVLVAVAAWGARHEPGPESLADAQHAVEFARQAKAEHTELHARVIRAWLTASAGGFDESIEDLYRVRRTAQELDSVSALGRVSITLPSTLEAAGRSAEAVAAGEEGIRTCRARGLTNTEAWVRCNLSQSLASLGQWEPSRRAAEEAARIANSRKARALVALRLTQIALMRGEVKESKRQLALARGLFGTDDPQPQFLITPAEVAIRIAALEGRLADARAEFARIVSVGFPAGTEQYALPLLCAMADVEAKARGASGPDADPERESVLATIRRQSALVRPLAPVWHAYHLLLKAQVRRAEGTANAEDWAEVAGAFAGRDRPYEQALARTQWAAALLTARADRAAAAEQLTEAYRAARLLGARLLMDELLALASRSRISLDAGTADAEPDDAAAQNSAASTATPDADATASFGLTAREIEVLRLLAEGNSNRRIGEELFISPKTASVHVSHILDKLGLSSRGEAAALAHRLGLAAAEEAG</sequence>
<dbReference type="EMBL" id="CP050177">
    <property type="protein sequence ID" value="QIQ01880.1"/>
    <property type="molecule type" value="Genomic_DNA"/>
</dbReference>
<dbReference type="SMART" id="SM00421">
    <property type="entry name" value="HTH_LUXR"/>
    <property type="match status" value="1"/>
</dbReference>
<dbReference type="InterPro" id="IPR036388">
    <property type="entry name" value="WH-like_DNA-bd_sf"/>
</dbReference>
<dbReference type="PANTHER" id="PTHR16305:SF35">
    <property type="entry name" value="TRANSCRIPTIONAL ACTIVATOR DOMAIN"/>
    <property type="match status" value="1"/>
</dbReference>